<organism evidence="1 2">
    <name type="scientific">Novosphingobium chloroacetimidivorans</name>
    <dbReference type="NCBI Taxonomy" id="1428314"/>
    <lineage>
        <taxon>Bacteria</taxon>
        <taxon>Pseudomonadati</taxon>
        <taxon>Pseudomonadota</taxon>
        <taxon>Alphaproteobacteria</taxon>
        <taxon>Sphingomonadales</taxon>
        <taxon>Sphingomonadaceae</taxon>
        <taxon>Novosphingobium</taxon>
    </lineage>
</organism>
<accession>A0A7W7K9M0</accession>
<dbReference type="EMBL" id="JACHLR010000007">
    <property type="protein sequence ID" value="MBB4858777.1"/>
    <property type="molecule type" value="Genomic_DNA"/>
</dbReference>
<comment type="caution">
    <text evidence="1">The sequence shown here is derived from an EMBL/GenBank/DDBJ whole genome shotgun (WGS) entry which is preliminary data.</text>
</comment>
<keyword evidence="2" id="KW-1185">Reference proteome</keyword>
<protein>
    <submittedName>
        <fullName evidence="1">Uncharacterized protein</fullName>
    </submittedName>
</protein>
<evidence type="ECO:0000313" key="1">
    <source>
        <dbReference type="EMBL" id="MBB4858777.1"/>
    </source>
</evidence>
<gene>
    <name evidence="1" type="ORF">HNO88_002103</name>
</gene>
<proteinExistence type="predicted"/>
<evidence type="ECO:0000313" key="2">
    <source>
        <dbReference type="Proteomes" id="UP000555448"/>
    </source>
</evidence>
<feature type="non-terminal residue" evidence="1">
    <location>
        <position position="1"/>
    </location>
</feature>
<reference evidence="1 2" key="1">
    <citation type="submission" date="2020-08" db="EMBL/GenBank/DDBJ databases">
        <title>Functional genomics of gut bacteria from endangered species of beetles.</title>
        <authorList>
            <person name="Carlos-Shanley C."/>
        </authorList>
    </citation>
    <scope>NUCLEOTIDE SEQUENCE [LARGE SCALE GENOMIC DNA]</scope>
    <source>
        <strain evidence="1 2">S00245</strain>
    </source>
</reference>
<dbReference type="Proteomes" id="UP000555448">
    <property type="component" value="Unassembled WGS sequence"/>
</dbReference>
<name>A0A7W7K9M0_9SPHN</name>
<sequence>SAVAIPASCSFKIAMICSSLNLLRFIPSDSFASDSTQNRSHFRGARQLDWRFDWITLACGTQTLRPDAAVESDDVLQLTLDIEVREDA</sequence>
<dbReference type="AlphaFoldDB" id="A0A7W7K9M0"/>